<sequence>CTNDSVSSVSTISTNSSGLDLVRLQVESDFSEVFDFEAFERDQERLLIEGA</sequence>
<dbReference type="Proteomes" id="UP000789920">
    <property type="component" value="Unassembled WGS sequence"/>
</dbReference>
<protein>
    <submittedName>
        <fullName evidence="1">7421_t:CDS:1</fullName>
    </submittedName>
</protein>
<proteinExistence type="predicted"/>
<keyword evidence="2" id="KW-1185">Reference proteome</keyword>
<evidence type="ECO:0000313" key="2">
    <source>
        <dbReference type="Proteomes" id="UP000789920"/>
    </source>
</evidence>
<evidence type="ECO:0000313" key="1">
    <source>
        <dbReference type="EMBL" id="CAG8803891.1"/>
    </source>
</evidence>
<comment type="caution">
    <text evidence="1">The sequence shown here is derived from an EMBL/GenBank/DDBJ whole genome shotgun (WGS) entry which is preliminary data.</text>
</comment>
<accession>A0ACA9RP91</accession>
<gene>
    <name evidence="1" type="ORF">RPERSI_LOCUS21610</name>
</gene>
<dbReference type="EMBL" id="CAJVQC010063720">
    <property type="protein sequence ID" value="CAG8803891.1"/>
    <property type="molecule type" value="Genomic_DNA"/>
</dbReference>
<organism evidence="1 2">
    <name type="scientific">Racocetra persica</name>
    <dbReference type="NCBI Taxonomy" id="160502"/>
    <lineage>
        <taxon>Eukaryota</taxon>
        <taxon>Fungi</taxon>
        <taxon>Fungi incertae sedis</taxon>
        <taxon>Mucoromycota</taxon>
        <taxon>Glomeromycotina</taxon>
        <taxon>Glomeromycetes</taxon>
        <taxon>Diversisporales</taxon>
        <taxon>Gigasporaceae</taxon>
        <taxon>Racocetra</taxon>
    </lineage>
</organism>
<feature type="non-terminal residue" evidence="1">
    <location>
        <position position="51"/>
    </location>
</feature>
<feature type="non-terminal residue" evidence="1">
    <location>
        <position position="1"/>
    </location>
</feature>
<reference evidence="1" key="1">
    <citation type="submission" date="2021-06" db="EMBL/GenBank/DDBJ databases">
        <authorList>
            <person name="Kallberg Y."/>
            <person name="Tangrot J."/>
            <person name="Rosling A."/>
        </authorList>
    </citation>
    <scope>NUCLEOTIDE SEQUENCE</scope>
    <source>
        <strain evidence="1">MA461A</strain>
    </source>
</reference>
<name>A0ACA9RP91_9GLOM</name>